<dbReference type="KEGG" id="hazt:108676108"/>
<keyword evidence="3" id="KW-0863">Zinc-finger</keyword>
<organism evidence="6 7">
    <name type="scientific">Hyalella azteca</name>
    <name type="common">Amphipod</name>
    <dbReference type="NCBI Taxonomy" id="294128"/>
    <lineage>
        <taxon>Eukaryota</taxon>
        <taxon>Metazoa</taxon>
        <taxon>Ecdysozoa</taxon>
        <taxon>Arthropoda</taxon>
        <taxon>Crustacea</taxon>
        <taxon>Multicrustacea</taxon>
        <taxon>Malacostraca</taxon>
        <taxon>Eumalacostraca</taxon>
        <taxon>Peracarida</taxon>
        <taxon>Amphipoda</taxon>
        <taxon>Senticaudata</taxon>
        <taxon>Talitrida</taxon>
        <taxon>Talitroidea</taxon>
        <taxon>Hyalellidae</taxon>
        <taxon>Hyalella</taxon>
    </lineage>
</organism>
<proteinExistence type="predicted"/>
<dbReference type="PANTHER" id="PTHR24403:SF67">
    <property type="entry name" value="FI01116P-RELATED"/>
    <property type="match status" value="1"/>
</dbReference>
<evidence type="ECO:0000313" key="7">
    <source>
        <dbReference type="RefSeq" id="XP_018019636.1"/>
    </source>
</evidence>
<feature type="domain" description="C2H2-type" evidence="5">
    <location>
        <begin position="128"/>
        <end position="150"/>
    </location>
</feature>
<keyword evidence="1" id="KW-0479">Metal-binding</keyword>
<sequence>MPINHSLLHCAFCQYSSVSSFQFMKHSMEHDKPTRIVCPFCTSFNRPYTIKHKYRFRDHLLLHLEEDLACTHCPYTTKNMPFFLQHMRAHSAMHKCHYCPFTTRHREEFYEHNLRHMAKNRVKTDPCLKCPACLETNANHAQTAVHLQLHVANKEFSCAQCEGKVMLNSRGFRRHMLVHHLLCY</sequence>
<keyword evidence="4" id="KW-0862">Zinc</keyword>
<feature type="domain" description="C2H2-type" evidence="5">
    <location>
        <begin position="156"/>
        <end position="179"/>
    </location>
</feature>
<dbReference type="GO" id="GO:0008270">
    <property type="term" value="F:zinc ion binding"/>
    <property type="evidence" value="ECO:0007669"/>
    <property type="project" value="UniProtKB-KW"/>
</dbReference>
<evidence type="ECO:0000256" key="2">
    <source>
        <dbReference type="ARBA" id="ARBA00022737"/>
    </source>
</evidence>
<dbReference type="InterPro" id="IPR013087">
    <property type="entry name" value="Znf_C2H2_type"/>
</dbReference>
<evidence type="ECO:0000313" key="6">
    <source>
        <dbReference type="Proteomes" id="UP000694843"/>
    </source>
</evidence>
<dbReference type="Proteomes" id="UP000694843">
    <property type="component" value="Unplaced"/>
</dbReference>
<dbReference type="GeneID" id="108676108"/>
<dbReference type="AlphaFoldDB" id="A0A8B7P3L8"/>
<keyword evidence="6" id="KW-1185">Reference proteome</keyword>
<feature type="domain" description="C2H2-type" evidence="5">
    <location>
        <begin position="8"/>
        <end position="30"/>
    </location>
</feature>
<dbReference type="GO" id="GO:0005634">
    <property type="term" value="C:nucleus"/>
    <property type="evidence" value="ECO:0007669"/>
    <property type="project" value="TreeGrafter"/>
</dbReference>
<dbReference type="SMART" id="SM00355">
    <property type="entry name" value="ZnF_C2H2"/>
    <property type="match status" value="6"/>
</dbReference>
<evidence type="ECO:0000256" key="1">
    <source>
        <dbReference type="ARBA" id="ARBA00022723"/>
    </source>
</evidence>
<evidence type="ECO:0000256" key="4">
    <source>
        <dbReference type="ARBA" id="ARBA00022833"/>
    </source>
</evidence>
<gene>
    <name evidence="7" type="primary">LOC108676108</name>
</gene>
<name>A0A8B7P3L8_HYAAZ</name>
<dbReference type="GO" id="GO:0045944">
    <property type="term" value="P:positive regulation of transcription by RNA polymerase II"/>
    <property type="evidence" value="ECO:0007669"/>
    <property type="project" value="TreeGrafter"/>
</dbReference>
<feature type="domain" description="C2H2-type" evidence="5">
    <location>
        <begin position="36"/>
        <end position="63"/>
    </location>
</feature>
<keyword evidence="2" id="KW-0677">Repeat</keyword>
<evidence type="ECO:0000256" key="3">
    <source>
        <dbReference type="ARBA" id="ARBA00022771"/>
    </source>
</evidence>
<evidence type="ECO:0000259" key="5">
    <source>
        <dbReference type="SMART" id="SM00355"/>
    </source>
</evidence>
<feature type="domain" description="C2H2-type" evidence="5">
    <location>
        <begin position="94"/>
        <end position="116"/>
    </location>
</feature>
<dbReference type="PANTHER" id="PTHR24403">
    <property type="entry name" value="ZINC FINGER PROTEIN"/>
    <property type="match status" value="1"/>
</dbReference>
<dbReference type="Gene3D" id="3.30.160.60">
    <property type="entry name" value="Classic Zinc Finger"/>
    <property type="match status" value="1"/>
</dbReference>
<reference evidence="7" key="1">
    <citation type="submission" date="2025-08" db="UniProtKB">
        <authorList>
            <consortium name="RefSeq"/>
        </authorList>
    </citation>
    <scope>IDENTIFICATION</scope>
    <source>
        <tissue evidence="7">Whole organism</tissue>
    </source>
</reference>
<dbReference type="InterPro" id="IPR050688">
    <property type="entry name" value="Zinc_finger/UBP_domain"/>
</dbReference>
<protein>
    <submittedName>
        <fullName evidence="7">Protein hunchback-like</fullName>
    </submittedName>
</protein>
<accession>A0A8B7P3L8</accession>
<feature type="domain" description="C2H2-type" evidence="5">
    <location>
        <begin position="68"/>
        <end position="90"/>
    </location>
</feature>
<dbReference type="RefSeq" id="XP_018019636.1">
    <property type="nucleotide sequence ID" value="XM_018164147.2"/>
</dbReference>